<sequence>MKRITILLLLCSFFCSALLAQNEAPTPIKTDIHAVKLHLQGAEVMRKVSVNLKAGRNHLVFTNLSAKLYDQTIQVATSQQAKVISVTSKQNFMERRQATPRIKALNDSLEMLRDAIDLLANERGSYQEEQTLLKQNRSMKSSQQNLTVAELQSMSEFYRKRNFDINKNITRLTKSITALNRQVFDHKLQLYELNADKRAMAEIFLVVEAERAGSTDFDLRYVVSDAGWAAIYDLEASNFANTINLEYRALAYNNTGIDWNKVALTLSTGDPLQSMSQPSLSVWNLGGSSAYQINTIVNTTVDISVNDNAPIQQQVIQEKSYYGVTKEAEIKTIIGADFSEEIDYNTTEFERYRNNQPDAPNIVLETLEVPEFNADFKIEKPYTIPSDRKPYSVDIKRFDLPATYKYYAVPKLDKDAFLLAQVVGWEDLDLVSGPINIYNNKKYIGQSRLSIDNLSDTLAVSLGRDPSVVLSRKKVKGSSQKVFLGTSKKASIAYDIVVRNNHSKAINIEILDQVPISSDKDVIVTIDEKTGAADDAKTGVLSWDLVIEPSQNKSLNFGFSIKYPKDKQVKIEYKKSRKMEQQRYF</sequence>
<feature type="domain" description="DUF4139" evidence="3">
    <location>
        <begin position="218"/>
        <end position="565"/>
    </location>
</feature>
<organism evidence="5">
    <name type="scientific">uncultured Aureispira sp</name>
    <dbReference type="NCBI Taxonomy" id="1331704"/>
    <lineage>
        <taxon>Bacteria</taxon>
        <taxon>Pseudomonadati</taxon>
        <taxon>Bacteroidota</taxon>
        <taxon>Saprospiria</taxon>
        <taxon>Saprospirales</taxon>
        <taxon>Saprospiraceae</taxon>
        <taxon>Aureispira</taxon>
        <taxon>environmental samples</taxon>
    </lineage>
</organism>
<keyword evidence="1" id="KW-0175">Coiled coil</keyword>
<keyword evidence="2" id="KW-0732">Signal</keyword>
<evidence type="ECO:0000313" key="5">
    <source>
        <dbReference type="EMBL" id="CAA6814434.1"/>
    </source>
</evidence>
<name>A0A6S6T6C6_9BACT</name>
<feature type="chain" id="PRO_5028145336" evidence="2">
    <location>
        <begin position="21"/>
        <end position="585"/>
    </location>
</feature>
<dbReference type="NCBIfam" id="TIGR02231">
    <property type="entry name" value="mucoidy inhibitor MuiA family protein"/>
    <property type="match status" value="2"/>
</dbReference>
<gene>
    <name evidence="5" type="ORF">HELGO_WM41176</name>
</gene>
<feature type="domain" description="DUF4140" evidence="4">
    <location>
        <begin position="35"/>
        <end position="133"/>
    </location>
</feature>
<evidence type="ECO:0000256" key="2">
    <source>
        <dbReference type="SAM" id="SignalP"/>
    </source>
</evidence>
<dbReference type="GO" id="GO:0008797">
    <property type="term" value="F:aspartate ammonia-lyase activity"/>
    <property type="evidence" value="ECO:0007669"/>
    <property type="project" value="UniProtKB-EC"/>
</dbReference>
<evidence type="ECO:0000259" key="4">
    <source>
        <dbReference type="Pfam" id="PF13600"/>
    </source>
</evidence>
<evidence type="ECO:0000256" key="1">
    <source>
        <dbReference type="SAM" id="Coils"/>
    </source>
</evidence>
<dbReference type="AlphaFoldDB" id="A0A6S6T6C6"/>
<accession>A0A6S6T6C6</accession>
<dbReference type="PANTHER" id="PTHR31005">
    <property type="entry name" value="DUF4139 DOMAIN-CONTAINING PROTEIN"/>
    <property type="match status" value="1"/>
</dbReference>
<dbReference type="Pfam" id="PF13598">
    <property type="entry name" value="DUF4139"/>
    <property type="match status" value="1"/>
</dbReference>
<evidence type="ECO:0000259" key="3">
    <source>
        <dbReference type="Pfam" id="PF13598"/>
    </source>
</evidence>
<dbReference type="InterPro" id="IPR011935">
    <property type="entry name" value="CHP02231"/>
</dbReference>
<feature type="signal peptide" evidence="2">
    <location>
        <begin position="1"/>
        <end position="20"/>
    </location>
</feature>
<keyword evidence="5" id="KW-0456">Lyase</keyword>
<dbReference type="InterPro" id="IPR037291">
    <property type="entry name" value="DUF4139"/>
</dbReference>
<dbReference type="EMBL" id="CACVAQ010000217">
    <property type="protein sequence ID" value="CAA6814434.1"/>
    <property type="molecule type" value="Genomic_DNA"/>
</dbReference>
<dbReference type="PANTHER" id="PTHR31005:SF8">
    <property type="entry name" value="DUF4139 DOMAIN-CONTAINING PROTEIN"/>
    <property type="match status" value="1"/>
</dbReference>
<protein>
    <submittedName>
        <fullName evidence="5">Aspartate ammonia-lyase (EC)</fullName>
        <ecNumber evidence="5">4.3.1.1</ecNumber>
    </submittedName>
</protein>
<feature type="coiled-coil region" evidence="1">
    <location>
        <begin position="102"/>
        <end position="129"/>
    </location>
</feature>
<reference evidence="5" key="1">
    <citation type="submission" date="2020-01" db="EMBL/GenBank/DDBJ databases">
        <authorList>
            <person name="Meier V. D."/>
            <person name="Meier V D."/>
        </authorList>
    </citation>
    <scope>NUCLEOTIDE SEQUENCE</scope>
    <source>
        <strain evidence="5">HLG_WM_MAG_10</strain>
    </source>
</reference>
<dbReference type="EC" id="4.3.1.1" evidence="5"/>
<proteinExistence type="predicted"/>
<dbReference type="InterPro" id="IPR025554">
    <property type="entry name" value="DUF4140"/>
</dbReference>
<dbReference type="Pfam" id="PF13600">
    <property type="entry name" value="DUF4140"/>
    <property type="match status" value="1"/>
</dbReference>